<comment type="caution">
    <text evidence="1">The sequence shown here is derived from an EMBL/GenBank/DDBJ whole genome shotgun (WGS) entry which is preliminary data.</text>
</comment>
<evidence type="ECO:0000313" key="1">
    <source>
        <dbReference type="EMBL" id="KAI3358862.1"/>
    </source>
</evidence>
<feature type="non-terminal residue" evidence="1">
    <location>
        <position position="1"/>
    </location>
</feature>
<keyword evidence="2" id="KW-1185">Reference proteome</keyword>
<protein>
    <submittedName>
        <fullName evidence="1">Uncharacterized protein</fullName>
    </submittedName>
</protein>
<sequence length="117" mass="13694">KHSLKVFITGSTGLPNIPEFVATIMIDESLAGYCDSNRKKVEIQHDWMKEVLENDPEQLEWYTLQCFEVEPNFLKETIFNLKQRLNQTGDVHILQRISGCEWDDETGEINGFDQFWL</sequence>
<dbReference type="EMBL" id="CM041548">
    <property type="protein sequence ID" value="KAI3358862.1"/>
    <property type="molecule type" value="Genomic_DNA"/>
</dbReference>
<proteinExistence type="predicted"/>
<gene>
    <name evidence="1" type="ORF">L3Q82_015254</name>
</gene>
<accession>A0ACB8VTC8</accession>
<dbReference type="Proteomes" id="UP000831701">
    <property type="component" value="Chromosome 18"/>
</dbReference>
<organism evidence="1 2">
    <name type="scientific">Scortum barcoo</name>
    <name type="common">barcoo grunter</name>
    <dbReference type="NCBI Taxonomy" id="214431"/>
    <lineage>
        <taxon>Eukaryota</taxon>
        <taxon>Metazoa</taxon>
        <taxon>Chordata</taxon>
        <taxon>Craniata</taxon>
        <taxon>Vertebrata</taxon>
        <taxon>Euteleostomi</taxon>
        <taxon>Actinopterygii</taxon>
        <taxon>Neopterygii</taxon>
        <taxon>Teleostei</taxon>
        <taxon>Neoteleostei</taxon>
        <taxon>Acanthomorphata</taxon>
        <taxon>Eupercaria</taxon>
        <taxon>Centrarchiformes</taxon>
        <taxon>Terapontoidei</taxon>
        <taxon>Terapontidae</taxon>
        <taxon>Scortum</taxon>
    </lineage>
</organism>
<name>A0ACB8VTC8_9TELE</name>
<evidence type="ECO:0000313" key="2">
    <source>
        <dbReference type="Proteomes" id="UP000831701"/>
    </source>
</evidence>
<reference evidence="1" key="1">
    <citation type="submission" date="2022-04" db="EMBL/GenBank/DDBJ databases">
        <title>Jade perch genome.</title>
        <authorList>
            <person name="Chao B."/>
        </authorList>
    </citation>
    <scope>NUCLEOTIDE SEQUENCE</scope>
    <source>
        <strain evidence="1">CB-2022</strain>
    </source>
</reference>